<feature type="compositionally biased region" description="Polar residues" evidence="14">
    <location>
        <begin position="715"/>
        <end position="738"/>
    </location>
</feature>
<feature type="compositionally biased region" description="Polar residues" evidence="14">
    <location>
        <begin position="974"/>
        <end position="1003"/>
    </location>
</feature>
<feature type="compositionally biased region" description="Low complexity" evidence="14">
    <location>
        <begin position="647"/>
        <end position="676"/>
    </location>
</feature>
<evidence type="ECO:0000256" key="5">
    <source>
        <dbReference type="ARBA" id="ARBA00022771"/>
    </source>
</evidence>
<keyword evidence="17" id="KW-1185">Reference proteome</keyword>
<dbReference type="GO" id="GO:0008270">
    <property type="term" value="F:zinc ion binding"/>
    <property type="evidence" value="ECO:0007669"/>
    <property type="project" value="UniProtKB-UniRule"/>
</dbReference>
<comment type="subcellular location">
    <subcellularLocation>
        <location evidence="1">Chromosome</location>
    </subcellularLocation>
</comment>
<feature type="compositionally biased region" description="Polar residues" evidence="14">
    <location>
        <begin position="778"/>
        <end position="794"/>
    </location>
</feature>
<gene>
    <name evidence="16" type="ORF">CEUTPL_LOCUS6650</name>
</gene>
<keyword evidence="5 12" id="KW-0863">Zinc-finger</keyword>
<dbReference type="GO" id="GO:0045944">
    <property type="term" value="P:positive regulation of transcription by RNA polymerase II"/>
    <property type="evidence" value="ECO:0007669"/>
    <property type="project" value="TreeGrafter"/>
</dbReference>
<reference evidence="16" key="1">
    <citation type="submission" date="2022-01" db="EMBL/GenBank/DDBJ databases">
        <authorList>
            <person name="King R."/>
        </authorList>
    </citation>
    <scope>NUCLEOTIDE SEQUENCE</scope>
</reference>
<dbReference type="GO" id="GO:0141166">
    <property type="term" value="P:chromosomal 5-methylcytosine DNA demethylation pathway"/>
    <property type="evidence" value="ECO:0007669"/>
    <property type="project" value="UniProtKB-UniRule"/>
</dbReference>
<feature type="compositionally biased region" description="Basic and acidic residues" evidence="14">
    <location>
        <begin position="1372"/>
        <end position="1383"/>
    </location>
</feature>
<sequence length="1456" mass="162119">MSETLSQDPDGLGVAYTTLAPSYPSTPATPSSTVQDLPPGANLPPFSTFAADIDGNGTFTSVSDRLFSDTRLLDISNWDYYTETRLVERGENGLSIITSQPQYRPWESKPIDSSTATFANTTQVNAFTTDAFANQTGASKLPSFQSQFQAFSEAGTNEPTLTTLTNLTPVSPNSSPQLTTLNSSFHTLSAVNPRNYPLVPAPIQAREIPSIQQQFLDERHIQLYSHPINNTIFPTGQNGAILQNSHQLISSPTVVTVLKSEPDIKLGSLHQSDLKLQNVSLHPTQFQNPMAALNSDSGLYNGIEKKLNGGTIMTSPSRNDFRKKERRKMRANSLESSAESDGASSNMDLGQENSGQVAAVSSTDGFKTQHMAMGMDGHDISGGVMDKQVKKKRKRCGECVGCQRKDNCGDCAPCRNDKSHQICKQRRCEKLTEKKSYRGRKANGPITPLNTGLPSAADTNGGAGLPNQQSAARPSPQPVTQPMPVQQQPMTPMPFYADPNRFPTPVWQADPSQVSGWQGQFIQQIPSAAQPIDTYQQYPNGIYQTTYQQPAFETNAFYTGAVQVLTPTNNRPPSVPNQQQQQQQVQMIPARPNSNYAHTPSPSPAAQQQNQQNANRQQYQDYNQFGSNTSGNEGSQSRPSSVNSVINQNPQTPNQNYQQQGNQQQQQQQQSSQQQTVYATVSTANFSPSSQQQQQQQTQYVNANSGNGQPGYPQVNASSPQVVSHNSSGYPGSEQFSGQPQNNQSQWQQDDHQLWERNDGNKIEYQHQQNEQHYMQQSDRTSSPIDSPQKTFSQADKVNLNTRIKTMILNKHQQNDASKIEQEMKEQQQNQQNTGHFLWYSHHHHLDPSLSVDGGPPKNQQQSKNTQKFAQNNFKSSSANNNELPNRFSNNVPTSNNLNPMNQEKENIDHPLSTTQTIDSSYPQYRQSSVFTLTHANADQKLFSPTISSASFPYTQQSPNIDQKPSPSILYPNDSPSTSRLQSPQEKLSYSPTMFASPESSQTWRHEKKKLFPKTLFIPDSSGARKPEKSPTKTIGEEIPQCNCFPSEQNSPEPGAYYTHLGCANSLNTLRDSLETQTGVRGAAIRMEKIKYTGKEGKTAQGCPIGKWIHRRISLEEKYLVLVKHRTGHTCHSAFLVVCLVVWEGVTRPHADELYSYLTEKLNKFGLPTKRRCATNEPRTCACQGIDEDTCGASFSFGCSWSMYYNGCKFTRSKDVRKFRLSSKDEEAIMEEKIQNLADLVNPLYKKLAPQSFMNQTKFENFATDCRLGTKPGRPFSGVTACIDFCAHAHKDIHNMVDGCTAVVTLTKHKDATSASKCGDEQLHVLPLYVADDTDEFGSKENQHLKVVKGELDILNKYECEVRTFSEPAEKCKTRRGKKEESQKKRKTTSLSSSLPSFRQKLMSPFRSPEIQNGQVSSTVLDCPKNWRSLLDGKRMITKLLSFLSLAKVYRISITF</sequence>
<feature type="compositionally biased region" description="Polar residues" evidence="14">
    <location>
        <begin position="953"/>
        <end position="966"/>
    </location>
</feature>
<feature type="region of interest" description="Disordered" evidence="14">
    <location>
        <begin position="1372"/>
        <end position="1397"/>
    </location>
</feature>
<evidence type="ECO:0000256" key="13">
    <source>
        <dbReference type="RuleBase" id="RU367064"/>
    </source>
</evidence>
<feature type="compositionally biased region" description="Low complexity" evidence="14">
    <location>
        <begin position="739"/>
        <end position="748"/>
    </location>
</feature>
<comment type="similarity">
    <text evidence="2 13">Belongs to the TET family.</text>
</comment>
<dbReference type="InterPro" id="IPR002857">
    <property type="entry name" value="Znf_CXXC"/>
</dbReference>
<feature type="region of interest" description="Disordered" evidence="14">
    <location>
        <begin position="953"/>
        <end position="1004"/>
    </location>
</feature>
<keyword evidence="8 13" id="KW-0560">Oxidoreductase</keyword>
<dbReference type="EMBL" id="OU892279">
    <property type="protein sequence ID" value="CAH1127876.1"/>
    <property type="molecule type" value="Genomic_DNA"/>
</dbReference>
<comment type="cofactor">
    <cofactor evidence="13">
        <name>Fe(2+)</name>
        <dbReference type="ChEBI" id="CHEBI:29033"/>
    </cofactor>
    <text evidence="13">Binds 1 Fe(2+) ion per subunit.</text>
</comment>
<dbReference type="GO" id="GO:0005694">
    <property type="term" value="C:chromosome"/>
    <property type="evidence" value="ECO:0007669"/>
    <property type="project" value="UniProtKB-SubCell"/>
</dbReference>
<keyword evidence="7 13" id="KW-0223">Dioxygenase</keyword>
<dbReference type="PANTHER" id="PTHR23358:SF6">
    <property type="entry name" value="METHYLCYTOSINE DIOXYGENASE TET"/>
    <property type="match status" value="1"/>
</dbReference>
<evidence type="ECO:0000256" key="3">
    <source>
        <dbReference type="ARBA" id="ARBA00022454"/>
    </source>
</evidence>
<feature type="compositionally biased region" description="Polar residues" evidence="14">
    <location>
        <begin position="333"/>
        <end position="361"/>
    </location>
</feature>
<comment type="catalytic activity">
    <reaction evidence="10 13">
        <text>a 5-formyl-2'-deoxycytidine in DNA + 2-oxoglutarate + O2 = a 5-carboxyl-2'-deoxycytidine in DNA + succinate + CO2 + H(+)</text>
        <dbReference type="Rhea" id="RHEA:53832"/>
        <dbReference type="Rhea" id="RHEA-COMP:13656"/>
        <dbReference type="Rhea" id="RHEA-COMP:13657"/>
        <dbReference type="ChEBI" id="CHEBI:15378"/>
        <dbReference type="ChEBI" id="CHEBI:15379"/>
        <dbReference type="ChEBI" id="CHEBI:16526"/>
        <dbReference type="ChEBI" id="CHEBI:16810"/>
        <dbReference type="ChEBI" id="CHEBI:30031"/>
        <dbReference type="ChEBI" id="CHEBI:137731"/>
        <dbReference type="ChEBI" id="CHEBI:137732"/>
        <dbReference type="EC" id="1.14.11.80"/>
    </reaction>
</comment>
<dbReference type="InterPro" id="IPR024779">
    <property type="entry name" value="2OGFeDO_JBP1/TET_oxygenase_dom"/>
</dbReference>
<name>A0A9P0GS26_9CUCU</name>
<feature type="compositionally biased region" description="Polar residues" evidence="14">
    <location>
        <begin position="858"/>
        <end position="902"/>
    </location>
</feature>
<evidence type="ECO:0000256" key="1">
    <source>
        <dbReference type="ARBA" id="ARBA00004286"/>
    </source>
</evidence>
<feature type="region of interest" description="Disordered" evidence="14">
    <location>
        <begin position="306"/>
        <end position="361"/>
    </location>
</feature>
<protein>
    <recommendedName>
        <fullName evidence="13">Methylcytosine dioxygenase TET</fullName>
        <ecNumber evidence="13">1.14.11.80</ecNumber>
    </recommendedName>
</protein>
<proteinExistence type="inferred from homology"/>
<evidence type="ECO:0000256" key="2">
    <source>
        <dbReference type="ARBA" id="ARBA00007502"/>
    </source>
</evidence>
<evidence type="ECO:0000256" key="7">
    <source>
        <dbReference type="ARBA" id="ARBA00022964"/>
    </source>
</evidence>
<feature type="region of interest" description="Disordered" evidence="14">
    <location>
        <begin position="767"/>
        <end position="794"/>
    </location>
</feature>
<feature type="compositionally biased region" description="Polar residues" evidence="14">
    <location>
        <begin position="625"/>
        <end position="646"/>
    </location>
</feature>
<feature type="region of interest" description="Disordered" evidence="14">
    <location>
        <begin position="1"/>
        <end position="35"/>
    </location>
</feature>
<dbReference type="CDD" id="cd18892">
    <property type="entry name" value="TET"/>
    <property type="match status" value="1"/>
</dbReference>
<evidence type="ECO:0000256" key="12">
    <source>
        <dbReference type="PROSITE-ProRule" id="PRU00509"/>
    </source>
</evidence>
<dbReference type="InterPro" id="IPR046942">
    <property type="entry name" value="TET_oxygenase"/>
</dbReference>
<dbReference type="EC" id="1.14.11.80" evidence="13"/>
<dbReference type="GO" id="GO:0005634">
    <property type="term" value="C:nucleus"/>
    <property type="evidence" value="ECO:0007669"/>
    <property type="project" value="UniProtKB-UniRule"/>
</dbReference>
<evidence type="ECO:0000256" key="10">
    <source>
        <dbReference type="ARBA" id="ARBA00047840"/>
    </source>
</evidence>
<dbReference type="Proteomes" id="UP001152799">
    <property type="component" value="Chromosome 3"/>
</dbReference>
<keyword evidence="9 13" id="KW-0408">Iron</keyword>
<feature type="domain" description="CXXC-type" evidence="15">
    <location>
        <begin position="389"/>
        <end position="429"/>
    </location>
</feature>
<dbReference type="GO" id="GO:0070579">
    <property type="term" value="F:DNA 5-methylcytosine dioxygenase activity"/>
    <property type="evidence" value="ECO:0007669"/>
    <property type="project" value="UniProtKB-UniRule"/>
</dbReference>
<dbReference type="PROSITE" id="PS51058">
    <property type="entry name" value="ZF_CXXC"/>
    <property type="match status" value="1"/>
</dbReference>
<feature type="region of interest" description="Disordered" evidence="14">
    <location>
        <begin position="439"/>
        <end position="486"/>
    </location>
</feature>
<comment type="function">
    <text evidence="13">Dioxygenase that catalyzes the conversion of the modified genomic base 5-methylcytosine (5mC) into 5-hydroxymethylcytosine (5hmC) and plays a key role in epigenetic chromatin reprogramming during embryonic development.</text>
</comment>
<evidence type="ECO:0000256" key="6">
    <source>
        <dbReference type="ARBA" id="ARBA00022833"/>
    </source>
</evidence>
<dbReference type="InterPro" id="IPR040175">
    <property type="entry name" value="TET1/2/3"/>
</dbReference>
<feature type="region of interest" description="Disordered" evidence="14">
    <location>
        <begin position="812"/>
        <end position="832"/>
    </location>
</feature>
<evidence type="ECO:0000256" key="11">
    <source>
        <dbReference type="ARBA" id="ARBA00049431"/>
    </source>
</evidence>
<feature type="compositionally biased region" description="Polar residues" evidence="14">
    <location>
        <begin position="677"/>
        <end position="690"/>
    </location>
</feature>
<evidence type="ECO:0000256" key="4">
    <source>
        <dbReference type="ARBA" id="ARBA00022723"/>
    </source>
</evidence>
<feature type="compositionally biased region" description="Low complexity" evidence="14">
    <location>
        <begin position="16"/>
        <end position="33"/>
    </location>
</feature>
<feature type="compositionally biased region" description="Low complexity" evidence="14">
    <location>
        <begin position="605"/>
        <end position="624"/>
    </location>
</feature>
<evidence type="ECO:0000256" key="8">
    <source>
        <dbReference type="ARBA" id="ARBA00023002"/>
    </source>
</evidence>
<evidence type="ECO:0000256" key="9">
    <source>
        <dbReference type="ARBA" id="ARBA00023004"/>
    </source>
</evidence>
<feature type="region of interest" description="Disordered" evidence="14">
    <location>
        <begin position="845"/>
        <end position="906"/>
    </location>
</feature>
<feature type="compositionally biased region" description="Low complexity" evidence="14">
    <location>
        <begin position="767"/>
        <end position="777"/>
    </location>
</feature>
<comment type="cofactor">
    <cofactor evidence="13">
        <name>Zn(2+)</name>
        <dbReference type="ChEBI" id="CHEBI:29105"/>
    </cofactor>
    <text evidence="13">The zinc ions have a structural role.</text>
</comment>
<comment type="catalytic activity">
    <reaction evidence="13">
        <text>a 5-methyl-2'-deoxycytidine in DNA + 2-oxoglutarate + O2 = a 5-hydroxymethyl-2'-deoxycytidine in DNA + succinate + CO2</text>
        <dbReference type="Rhea" id="RHEA:52636"/>
        <dbReference type="Rhea" id="RHEA-COMP:11370"/>
        <dbReference type="Rhea" id="RHEA-COMP:13315"/>
        <dbReference type="ChEBI" id="CHEBI:15379"/>
        <dbReference type="ChEBI" id="CHEBI:16526"/>
        <dbReference type="ChEBI" id="CHEBI:16810"/>
        <dbReference type="ChEBI" id="CHEBI:30031"/>
        <dbReference type="ChEBI" id="CHEBI:85454"/>
        <dbReference type="ChEBI" id="CHEBI:136731"/>
        <dbReference type="EC" id="1.14.11.80"/>
    </reaction>
</comment>
<dbReference type="Pfam" id="PF12851">
    <property type="entry name" value="Tet_JBP"/>
    <property type="match status" value="1"/>
</dbReference>
<evidence type="ECO:0000313" key="17">
    <source>
        <dbReference type="Proteomes" id="UP001152799"/>
    </source>
</evidence>
<keyword evidence="3" id="KW-0158">Chromosome</keyword>
<keyword evidence="4 13" id="KW-0479">Metal-binding</keyword>
<feature type="region of interest" description="Disordered" evidence="14">
    <location>
        <begin position="567"/>
        <end position="750"/>
    </location>
</feature>
<dbReference type="GO" id="GO:0040029">
    <property type="term" value="P:epigenetic regulation of gene expression"/>
    <property type="evidence" value="ECO:0007669"/>
    <property type="project" value="InterPro"/>
</dbReference>
<keyword evidence="6 13" id="KW-0862">Zinc</keyword>
<dbReference type="GO" id="GO:0003677">
    <property type="term" value="F:DNA binding"/>
    <property type="evidence" value="ECO:0007669"/>
    <property type="project" value="InterPro"/>
</dbReference>
<dbReference type="SMART" id="SM01333">
    <property type="entry name" value="Tet_JBP"/>
    <property type="match status" value="1"/>
</dbReference>
<evidence type="ECO:0000256" key="14">
    <source>
        <dbReference type="SAM" id="MobiDB-lite"/>
    </source>
</evidence>
<organism evidence="16 17">
    <name type="scientific">Ceutorhynchus assimilis</name>
    <name type="common">cabbage seed weevil</name>
    <dbReference type="NCBI Taxonomy" id="467358"/>
    <lineage>
        <taxon>Eukaryota</taxon>
        <taxon>Metazoa</taxon>
        <taxon>Ecdysozoa</taxon>
        <taxon>Arthropoda</taxon>
        <taxon>Hexapoda</taxon>
        <taxon>Insecta</taxon>
        <taxon>Pterygota</taxon>
        <taxon>Neoptera</taxon>
        <taxon>Endopterygota</taxon>
        <taxon>Coleoptera</taxon>
        <taxon>Polyphaga</taxon>
        <taxon>Cucujiformia</taxon>
        <taxon>Curculionidae</taxon>
        <taxon>Ceutorhynchinae</taxon>
        <taxon>Ceutorhynchus</taxon>
    </lineage>
</organism>
<dbReference type="OrthoDB" id="8854879at2759"/>
<comment type="catalytic activity">
    <reaction evidence="11 13">
        <text>a 5-hydroxymethyl-2'-deoxycytidine in DNA + 2-oxoglutarate + O2 = a 5-formyl-2'-deoxycytidine in DNA + succinate + CO2 + H2O</text>
        <dbReference type="Rhea" id="RHEA:53828"/>
        <dbReference type="Rhea" id="RHEA-COMP:13315"/>
        <dbReference type="Rhea" id="RHEA-COMP:13656"/>
        <dbReference type="ChEBI" id="CHEBI:15377"/>
        <dbReference type="ChEBI" id="CHEBI:15379"/>
        <dbReference type="ChEBI" id="CHEBI:16526"/>
        <dbReference type="ChEBI" id="CHEBI:16810"/>
        <dbReference type="ChEBI" id="CHEBI:30031"/>
        <dbReference type="ChEBI" id="CHEBI:136731"/>
        <dbReference type="ChEBI" id="CHEBI:137731"/>
        <dbReference type="EC" id="1.14.11.80"/>
    </reaction>
</comment>
<accession>A0A9P0GS26</accession>
<evidence type="ECO:0000259" key="15">
    <source>
        <dbReference type="PROSITE" id="PS51058"/>
    </source>
</evidence>
<evidence type="ECO:0000313" key="16">
    <source>
        <dbReference type="EMBL" id="CAH1127876.1"/>
    </source>
</evidence>
<dbReference type="PANTHER" id="PTHR23358">
    <property type="entry name" value="METHYLCYTOSINE DIOXYGENASE TET"/>
    <property type="match status" value="1"/>
</dbReference>